<evidence type="ECO:0000256" key="3">
    <source>
        <dbReference type="ARBA" id="ARBA00021717"/>
    </source>
</evidence>
<dbReference type="OrthoDB" id="9779817at2"/>
<dbReference type="NCBIfam" id="TIGR01400">
    <property type="entry name" value="fliR"/>
    <property type="match status" value="1"/>
</dbReference>
<feature type="transmembrane region" description="Helical" evidence="10">
    <location>
        <begin position="43"/>
        <end position="71"/>
    </location>
</feature>
<evidence type="ECO:0000256" key="5">
    <source>
        <dbReference type="ARBA" id="ARBA00022692"/>
    </source>
</evidence>
<comment type="caution">
    <text evidence="11">The sequence shown here is derived from an EMBL/GenBank/DDBJ whole genome shotgun (WGS) entry which is preliminary data.</text>
</comment>
<keyword evidence="11" id="KW-0966">Cell projection</keyword>
<feature type="transmembrane region" description="Helical" evidence="10">
    <location>
        <begin position="77"/>
        <end position="103"/>
    </location>
</feature>
<evidence type="ECO:0000256" key="8">
    <source>
        <dbReference type="ARBA" id="ARBA00023143"/>
    </source>
</evidence>
<evidence type="ECO:0000256" key="4">
    <source>
        <dbReference type="ARBA" id="ARBA00022475"/>
    </source>
</evidence>
<feature type="transmembrane region" description="Helical" evidence="10">
    <location>
        <begin position="213"/>
        <end position="241"/>
    </location>
</feature>
<keyword evidence="11" id="KW-0282">Flagellum</keyword>
<evidence type="ECO:0000313" key="11">
    <source>
        <dbReference type="EMBL" id="GGA47828.1"/>
    </source>
</evidence>
<dbReference type="Proteomes" id="UP000596977">
    <property type="component" value="Unassembled WGS sequence"/>
</dbReference>
<dbReference type="AlphaFoldDB" id="A0A916RBE7"/>
<keyword evidence="7 10" id="KW-0472">Membrane</keyword>
<evidence type="ECO:0000256" key="2">
    <source>
        <dbReference type="ARBA" id="ARBA00009772"/>
    </source>
</evidence>
<evidence type="ECO:0000256" key="9">
    <source>
        <dbReference type="NCBIfam" id="TIGR01400"/>
    </source>
</evidence>
<keyword evidence="12" id="KW-1185">Reference proteome</keyword>
<reference evidence="11 12" key="1">
    <citation type="journal article" date="2014" name="Int. J. Syst. Evol. Microbiol.">
        <title>Complete genome sequence of Corynebacterium casei LMG S-19264T (=DSM 44701T), isolated from a smear-ripened cheese.</title>
        <authorList>
            <consortium name="US DOE Joint Genome Institute (JGI-PGF)"/>
            <person name="Walter F."/>
            <person name="Albersmeier A."/>
            <person name="Kalinowski J."/>
            <person name="Ruckert C."/>
        </authorList>
    </citation>
    <scope>NUCLEOTIDE SEQUENCE [LARGE SCALE GENOMIC DNA]</scope>
    <source>
        <strain evidence="11 12">CGMCC 1.15896</strain>
    </source>
</reference>
<keyword evidence="6 10" id="KW-1133">Transmembrane helix</keyword>
<dbReference type="InterPro" id="IPR002010">
    <property type="entry name" value="T3SS_IM_R"/>
</dbReference>
<evidence type="ECO:0000313" key="12">
    <source>
        <dbReference type="Proteomes" id="UP000596977"/>
    </source>
</evidence>
<dbReference type="GO" id="GO:0009425">
    <property type="term" value="C:bacterial-type flagellum basal body"/>
    <property type="evidence" value="ECO:0007669"/>
    <property type="project" value="UniProtKB-SubCell"/>
</dbReference>
<comment type="subcellular location">
    <subcellularLocation>
        <location evidence="10">Cell membrane</location>
        <topology evidence="10">Multi-pass membrane protein</topology>
    </subcellularLocation>
    <subcellularLocation>
        <location evidence="10">Bacterial flagellum basal body</location>
    </subcellularLocation>
</comment>
<proteinExistence type="inferred from homology"/>
<evidence type="ECO:0000256" key="10">
    <source>
        <dbReference type="RuleBase" id="RU362071"/>
    </source>
</evidence>
<dbReference type="GO" id="GO:0044780">
    <property type="term" value="P:bacterial-type flagellum assembly"/>
    <property type="evidence" value="ECO:0007669"/>
    <property type="project" value="UniProtKB-UniRule"/>
</dbReference>
<dbReference type="InterPro" id="IPR006303">
    <property type="entry name" value="FliR"/>
</dbReference>
<evidence type="ECO:0000256" key="7">
    <source>
        <dbReference type="ARBA" id="ARBA00023136"/>
    </source>
</evidence>
<keyword evidence="8 10" id="KW-0975">Bacterial flagellum</keyword>
<protein>
    <recommendedName>
        <fullName evidence="3 9">Flagellar biosynthetic protein FliR</fullName>
    </recommendedName>
</protein>
<dbReference type="GO" id="GO:0005886">
    <property type="term" value="C:plasma membrane"/>
    <property type="evidence" value="ECO:0007669"/>
    <property type="project" value="UniProtKB-SubCell"/>
</dbReference>
<dbReference type="PANTHER" id="PTHR30065:SF8">
    <property type="entry name" value="FLAGELLAR BIOSYNTHETIC PROTEIN FLIR"/>
    <property type="match status" value="1"/>
</dbReference>
<dbReference type="PRINTS" id="PR00953">
    <property type="entry name" value="TYPE3IMRPROT"/>
</dbReference>
<dbReference type="Pfam" id="PF01311">
    <property type="entry name" value="Bac_export_1"/>
    <property type="match status" value="1"/>
</dbReference>
<dbReference type="EMBL" id="BMKB01000002">
    <property type="protein sequence ID" value="GGA47828.1"/>
    <property type="molecule type" value="Genomic_DNA"/>
</dbReference>
<feature type="transmembrane region" description="Helical" evidence="10">
    <location>
        <begin position="171"/>
        <end position="201"/>
    </location>
</feature>
<keyword evidence="5 10" id="KW-0812">Transmembrane</keyword>
<evidence type="ECO:0000256" key="6">
    <source>
        <dbReference type="ARBA" id="ARBA00022989"/>
    </source>
</evidence>
<feature type="transmembrane region" description="Helical" evidence="10">
    <location>
        <begin position="12"/>
        <end position="31"/>
    </location>
</feature>
<evidence type="ECO:0000256" key="1">
    <source>
        <dbReference type="ARBA" id="ARBA00002578"/>
    </source>
</evidence>
<dbReference type="PANTHER" id="PTHR30065">
    <property type="entry name" value="FLAGELLAR BIOSYNTHETIC PROTEIN FLIR"/>
    <property type="match status" value="1"/>
</dbReference>
<organism evidence="11 12">
    <name type="scientific">Pelagibacterium lentulum</name>
    <dbReference type="NCBI Taxonomy" id="2029865"/>
    <lineage>
        <taxon>Bacteria</taxon>
        <taxon>Pseudomonadati</taxon>
        <taxon>Pseudomonadota</taxon>
        <taxon>Alphaproteobacteria</taxon>
        <taxon>Hyphomicrobiales</taxon>
        <taxon>Devosiaceae</taxon>
        <taxon>Pelagibacterium</taxon>
    </lineage>
</organism>
<feature type="transmembrane region" description="Helical" evidence="10">
    <location>
        <begin position="124"/>
        <end position="151"/>
    </location>
</feature>
<accession>A0A916RBE7</accession>
<dbReference type="GO" id="GO:0006605">
    <property type="term" value="P:protein targeting"/>
    <property type="evidence" value="ECO:0007669"/>
    <property type="project" value="UniProtKB-UniRule"/>
</dbReference>
<comment type="similarity">
    <text evidence="2 10">Belongs to the FliR/MopE/SpaR family.</text>
</comment>
<name>A0A916RBE7_9HYPH</name>
<keyword evidence="11" id="KW-0969">Cilium</keyword>
<comment type="function">
    <text evidence="1 10">Role in flagellar biosynthesis.</text>
</comment>
<keyword evidence="4 10" id="KW-1003">Cell membrane</keyword>
<dbReference type="RefSeq" id="WP_127070870.1">
    <property type="nucleotide sequence ID" value="NZ_BMKB01000002.1"/>
</dbReference>
<sequence length="253" mass="27053">MTVSWGPDVAYYFLLLFARVGTIMMLLPAIGEQTIPARIRLGFALAFSFVLYPLIAPELAATPATIAGVVGTVAHEFAVGLIIGGLIRLILVAAQVAGAVIAYQMGLSMAQTADPTQGGVQGAIVGNFLAFTGVTLIFVTDMHHMLLAGVYESYFYFPPDAPLMFGDAAEMAVRIIAGGFVVGVQMAAPLLVFGLVFYLGLGILGRLMPQIQVFFMAMPANIIIGLILFATLLGLMMTWYMTHLESQFAMFRG</sequence>
<gene>
    <name evidence="11" type="primary">fliR</name>
    <name evidence="11" type="ORF">GCM10011499_17090</name>
</gene>